<keyword evidence="2" id="KW-1185">Reference proteome</keyword>
<dbReference type="AlphaFoldDB" id="A0A7W4ZAR0"/>
<dbReference type="SUPFAM" id="SSF117987">
    <property type="entry name" value="CRISPR-associated protein"/>
    <property type="match status" value="1"/>
</dbReference>
<dbReference type="Pfam" id="PF08798">
    <property type="entry name" value="CRISPR_assoc"/>
    <property type="match status" value="1"/>
</dbReference>
<evidence type="ECO:0000313" key="2">
    <source>
        <dbReference type="Proteomes" id="UP000535937"/>
    </source>
</evidence>
<evidence type="ECO:0000313" key="1">
    <source>
        <dbReference type="EMBL" id="MBB3062816.1"/>
    </source>
</evidence>
<organism evidence="1 2">
    <name type="scientific">Microbulbifer rhizosphaerae</name>
    <dbReference type="NCBI Taxonomy" id="1562603"/>
    <lineage>
        <taxon>Bacteria</taxon>
        <taxon>Pseudomonadati</taxon>
        <taxon>Pseudomonadota</taxon>
        <taxon>Gammaproteobacteria</taxon>
        <taxon>Cellvibrionales</taxon>
        <taxon>Microbulbiferaceae</taxon>
        <taxon>Microbulbifer</taxon>
    </lineage>
</organism>
<dbReference type="SMART" id="SM01101">
    <property type="entry name" value="CRISPR_assoc"/>
    <property type="match status" value="1"/>
</dbReference>
<dbReference type="Gene3D" id="3.30.70.1210">
    <property type="entry name" value="Crispr-associated protein, domain 2"/>
    <property type="match status" value="1"/>
</dbReference>
<gene>
    <name evidence="1" type="ORF">FHS09_003665</name>
</gene>
<dbReference type="RefSeq" id="WP_183462438.1">
    <property type="nucleotide sequence ID" value="NZ_JACHWZ010000020.1"/>
</dbReference>
<comment type="caution">
    <text evidence="1">The sequence shown here is derived from an EMBL/GenBank/DDBJ whole genome shotgun (WGS) entry which is preliminary data.</text>
</comment>
<dbReference type="InterPro" id="IPR010179">
    <property type="entry name" value="CRISPR-assoc_prot_Cse3"/>
</dbReference>
<accession>A0A7W4ZAR0</accession>
<dbReference type="Proteomes" id="UP000535937">
    <property type="component" value="Unassembled WGS sequence"/>
</dbReference>
<dbReference type="EMBL" id="JACHWZ010000020">
    <property type="protein sequence ID" value="MBB3062816.1"/>
    <property type="molecule type" value="Genomic_DNA"/>
</dbReference>
<proteinExistence type="predicted"/>
<dbReference type="CDD" id="cd09727">
    <property type="entry name" value="Cas6_I-E"/>
    <property type="match status" value="1"/>
</dbReference>
<name>A0A7W4ZAR0_9GAMM</name>
<dbReference type="NCBIfam" id="TIGR01907">
    <property type="entry name" value="casE_Cse3"/>
    <property type="match status" value="1"/>
</dbReference>
<reference evidence="1 2" key="1">
    <citation type="submission" date="2020-08" db="EMBL/GenBank/DDBJ databases">
        <title>Genomic Encyclopedia of Type Strains, Phase III (KMG-III): the genomes of soil and plant-associated and newly described type strains.</title>
        <authorList>
            <person name="Whitman W."/>
        </authorList>
    </citation>
    <scope>NUCLEOTIDE SEQUENCE [LARGE SCALE GENOMIC DNA]</scope>
    <source>
        <strain evidence="1 2">CECT 8799</strain>
    </source>
</reference>
<sequence length="214" mass="24275">MNMVASVLHLDRRSVRALRITDAYSLHRVVYSLYDDVRDAGEKQASIVSGILYADQGGDYRGRKILMLANREPMVAVDGRYGEVHSKPIPENFLEYDLYRFKVIVNPTRRDSASRKLVPVRGREAVAEWFAERATASWGFDVTIRNLQVDKIEVLQFKDKQQRQVTIAQAHVQGMLRITDKARFTASFTQGIGRARAYGCGLLQIVPITDNPFA</sequence>
<protein>
    <submittedName>
        <fullName evidence="1">CRISPR system Cascade subunit CasE</fullName>
    </submittedName>
</protein>